<keyword evidence="3" id="KW-0677">Repeat</keyword>
<feature type="non-terminal residue" evidence="5">
    <location>
        <position position="1"/>
    </location>
</feature>
<dbReference type="InterPro" id="IPR000483">
    <property type="entry name" value="Cys-rich_flank_reg_C"/>
</dbReference>
<protein>
    <recommendedName>
        <fullName evidence="4">LRRCT domain-containing protein</fullName>
    </recommendedName>
</protein>
<dbReference type="PROSITE" id="PS51450">
    <property type="entry name" value="LRR"/>
    <property type="match status" value="6"/>
</dbReference>
<dbReference type="GO" id="GO:0005886">
    <property type="term" value="C:plasma membrane"/>
    <property type="evidence" value="ECO:0007669"/>
    <property type="project" value="TreeGrafter"/>
</dbReference>
<dbReference type="SMART" id="SM00369">
    <property type="entry name" value="LRR_TYP"/>
    <property type="match status" value="7"/>
</dbReference>
<dbReference type="Pfam" id="PF13855">
    <property type="entry name" value="LRR_8"/>
    <property type="match status" value="2"/>
</dbReference>
<gene>
    <name evidence="5" type="ORF">GDO86_000906</name>
</gene>
<dbReference type="PANTHER" id="PTHR24369">
    <property type="entry name" value="ANTIGEN BSP, PUTATIVE-RELATED"/>
    <property type="match status" value="1"/>
</dbReference>
<dbReference type="OrthoDB" id="1055097at2759"/>
<feature type="domain" description="LRRCT" evidence="4">
    <location>
        <begin position="266"/>
        <end position="312"/>
    </location>
</feature>
<evidence type="ECO:0000313" key="5">
    <source>
        <dbReference type="EMBL" id="KAG8454460.1"/>
    </source>
</evidence>
<evidence type="ECO:0000256" key="1">
    <source>
        <dbReference type="ARBA" id="ARBA00022614"/>
    </source>
</evidence>
<evidence type="ECO:0000259" key="4">
    <source>
        <dbReference type="SMART" id="SM00082"/>
    </source>
</evidence>
<reference evidence="5" key="1">
    <citation type="thesis" date="2020" institute="ProQuest LLC" country="789 East Eisenhower Parkway, Ann Arbor, MI, USA">
        <title>Comparative Genomics and Chromosome Evolution.</title>
        <authorList>
            <person name="Mudd A.B."/>
        </authorList>
    </citation>
    <scope>NUCLEOTIDE SEQUENCE</scope>
    <source>
        <strain evidence="5">Female2</strain>
        <tissue evidence="5">Blood</tissue>
    </source>
</reference>
<dbReference type="PRINTS" id="PR00019">
    <property type="entry name" value="LEURICHRPT"/>
</dbReference>
<evidence type="ECO:0000256" key="2">
    <source>
        <dbReference type="ARBA" id="ARBA00022729"/>
    </source>
</evidence>
<keyword evidence="1" id="KW-0433">Leucine-rich repeat</keyword>
<dbReference type="SMART" id="SM00082">
    <property type="entry name" value="LRRCT"/>
    <property type="match status" value="1"/>
</dbReference>
<keyword evidence="2" id="KW-0732">Signal</keyword>
<dbReference type="SMART" id="SM00364">
    <property type="entry name" value="LRR_BAC"/>
    <property type="match status" value="5"/>
</dbReference>
<dbReference type="Proteomes" id="UP000812440">
    <property type="component" value="Chromosome 1"/>
</dbReference>
<dbReference type="InterPro" id="IPR003591">
    <property type="entry name" value="Leu-rich_rpt_typical-subtyp"/>
</dbReference>
<dbReference type="PANTHER" id="PTHR24369:SF213">
    <property type="entry name" value="INSULIN LIKE GROWTH FACTOR BINDING PROTEIN ACID LABILE SUBUNIT"/>
    <property type="match status" value="1"/>
</dbReference>
<organism evidence="5 6">
    <name type="scientific">Hymenochirus boettgeri</name>
    <name type="common">Congo dwarf clawed frog</name>
    <dbReference type="NCBI Taxonomy" id="247094"/>
    <lineage>
        <taxon>Eukaryota</taxon>
        <taxon>Metazoa</taxon>
        <taxon>Chordata</taxon>
        <taxon>Craniata</taxon>
        <taxon>Vertebrata</taxon>
        <taxon>Euteleostomi</taxon>
        <taxon>Amphibia</taxon>
        <taxon>Batrachia</taxon>
        <taxon>Anura</taxon>
        <taxon>Pipoidea</taxon>
        <taxon>Pipidae</taxon>
        <taxon>Pipinae</taxon>
        <taxon>Hymenochirus</taxon>
    </lineage>
</organism>
<dbReference type="InterPro" id="IPR050541">
    <property type="entry name" value="LRR_TM_domain-containing"/>
</dbReference>
<keyword evidence="6" id="KW-1185">Reference proteome</keyword>
<comment type="caution">
    <text evidence="5">The sequence shown here is derived from an EMBL/GenBank/DDBJ whole genome shotgun (WGS) entry which is preliminary data.</text>
</comment>
<evidence type="ECO:0000313" key="6">
    <source>
        <dbReference type="Proteomes" id="UP000812440"/>
    </source>
</evidence>
<name>A0A8T2KFW8_9PIPI</name>
<dbReference type="Gene3D" id="3.80.10.10">
    <property type="entry name" value="Ribonuclease Inhibitor"/>
    <property type="match status" value="2"/>
</dbReference>
<feature type="non-terminal residue" evidence="5">
    <location>
        <position position="316"/>
    </location>
</feature>
<accession>A0A8T2KFW8</accession>
<evidence type="ECO:0000256" key="3">
    <source>
        <dbReference type="ARBA" id="ARBA00022737"/>
    </source>
</evidence>
<dbReference type="Pfam" id="PF00560">
    <property type="entry name" value="LRR_1"/>
    <property type="match status" value="1"/>
</dbReference>
<proteinExistence type="predicted"/>
<dbReference type="AlphaFoldDB" id="A0A8T2KFW8"/>
<dbReference type="EMBL" id="JAACNH010000001">
    <property type="protein sequence ID" value="KAG8454460.1"/>
    <property type="molecule type" value="Genomic_DNA"/>
</dbReference>
<dbReference type="SUPFAM" id="SSF52058">
    <property type="entry name" value="L domain-like"/>
    <property type="match status" value="1"/>
</dbReference>
<sequence>KTNVLHYVIVQQLQTISVVCVAKGFFNSFPCVFPLTTISISVEFTNITSLCNGSLSALPFLKELHLSSNALHSLPNHFPHPLSHLHTIDLTNNFIKSVSPTLFLDTPALRSLVLKGNLLSKLWVSKVPILERLEWLDLSENNITTLNPLSFYSFHNLENIDLSYNQIQELPPSLLKAFPLLQRLNLEGNNLTSLPSSVFTGTPFLKHVYLGKNSLHFLPERLFLPIISLKTLDLSDNQLSRLPPGLLQEARGLGEKMEQSLDLSYNPWHCDCHLLSMHLWVSKHISSFYSINNTKCAKPATLENYTLYQVTQTELC</sequence>
<dbReference type="InterPro" id="IPR001611">
    <property type="entry name" value="Leu-rich_rpt"/>
</dbReference>
<dbReference type="InterPro" id="IPR032675">
    <property type="entry name" value="LRR_dom_sf"/>
</dbReference>